<gene>
    <name evidence="1" type="ORF">H2198_000897</name>
</gene>
<organism evidence="1 2">
    <name type="scientific">Neophaeococcomyces mojaviensis</name>
    <dbReference type="NCBI Taxonomy" id="3383035"/>
    <lineage>
        <taxon>Eukaryota</taxon>
        <taxon>Fungi</taxon>
        <taxon>Dikarya</taxon>
        <taxon>Ascomycota</taxon>
        <taxon>Pezizomycotina</taxon>
        <taxon>Eurotiomycetes</taxon>
        <taxon>Chaetothyriomycetidae</taxon>
        <taxon>Chaetothyriales</taxon>
        <taxon>Chaetothyriales incertae sedis</taxon>
        <taxon>Neophaeococcomyces</taxon>
    </lineage>
</organism>
<reference evidence="1" key="1">
    <citation type="submission" date="2022-10" db="EMBL/GenBank/DDBJ databases">
        <title>Culturing micro-colonial fungi from biological soil crusts in the Mojave desert and describing Neophaeococcomyces mojavensis, and introducing the new genera and species Taxawa tesnikishii.</title>
        <authorList>
            <person name="Kurbessoian T."/>
            <person name="Stajich J.E."/>
        </authorList>
    </citation>
    <scope>NUCLEOTIDE SEQUENCE</scope>
    <source>
        <strain evidence="1">JES_112</strain>
    </source>
</reference>
<name>A0ACC3AIR6_9EURO</name>
<keyword evidence="2" id="KW-1185">Reference proteome</keyword>
<dbReference type="Proteomes" id="UP001172386">
    <property type="component" value="Unassembled WGS sequence"/>
</dbReference>
<protein>
    <submittedName>
        <fullName evidence="1">Uncharacterized protein</fullName>
    </submittedName>
</protein>
<dbReference type="EMBL" id="JAPDRQ010000009">
    <property type="protein sequence ID" value="KAJ9663380.1"/>
    <property type="molecule type" value="Genomic_DNA"/>
</dbReference>
<evidence type="ECO:0000313" key="1">
    <source>
        <dbReference type="EMBL" id="KAJ9663380.1"/>
    </source>
</evidence>
<proteinExistence type="predicted"/>
<accession>A0ACC3AIR6</accession>
<sequence>MGGLHFLWQSLEIIAKEASKNASNLRMLSTFIIAAAVSLSTVLARAVVPIADSFPNAGSQFSIGLDPADDSNPPPPEPEPISLIELPLPPVALNDEPGSCTLELNPHGTGCINQTTNLQSGSFTLDSNHVTAVVEFVGAPAAPNPASIYTGLQLILIKADGTLFFNGDPWRCITCGMPAKNMVGQSQNLGYPQAFGDGKRVLAGDNIIDCGEFEISEECTPDRVHVYPIHWNVVANGSGPSGTMRELRIHPDGVHLAWSSFTATGQLCYLGRLEFNESPTTGLPLSSRYDLSNINLLFDIDRASTISVNGTEIQVNYDAITIGEVRGFSGTGREITYIGYPAESCNIDVFAIDLYTGTVRRLTSHPEYADPVDISPDDQWTVVMDTRGSGRQMFLAGMRNVPPIIDMITTAVTASTRNNGQRRFFQPWLIDRYGDRGTYFGQQVNGAGNGRPDSVNDPNWNGMADPKWSLDGTKIVYWQALVQPPACGESNPFPCPDSTAAGGRTSRIMLASLTSRESVSKQVIIEAPDVVPWATPFTPGNSDPEYPMLFAGNYSLYGRTCGYANVTIVPTSSGKGVATVAVTYYNFSSDGLSILNGYERVSAQQPSLAMNHVDWYSDLVQTVNGTRHATKKTSSDGFHLSINVMKNIFNANGTLTTTIDGIIYQQPQNGT</sequence>
<evidence type="ECO:0000313" key="2">
    <source>
        <dbReference type="Proteomes" id="UP001172386"/>
    </source>
</evidence>
<comment type="caution">
    <text evidence="1">The sequence shown here is derived from an EMBL/GenBank/DDBJ whole genome shotgun (WGS) entry which is preliminary data.</text>
</comment>